<keyword evidence="2" id="KW-1015">Disulfide bond</keyword>
<dbReference type="InterPro" id="IPR043504">
    <property type="entry name" value="Peptidase_S1_PA_chymotrypsin"/>
</dbReference>
<dbReference type="Gene3D" id="2.40.10.10">
    <property type="entry name" value="Trypsin-like serine proteases"/>
    <property type="match status" value="1"/>
</dbReference>
<proteinExistence type="inferred from homology"/>
<gene>
    <name evidence="5" type="ORF">LPJ61_004667</name>
</gene>
<comment type="caution">
    <text evidence="5">The sequence shown here is derived from an EMBL/GenBank/DDBJ whole genome shotgun (WGS) entry which is preliminary data.</text>
</comment>
<evidence type="ECO:0000256" key="3">
    <source>
        <dbReference type="SAM" id="SignalP"/>
    </source>
</evidence>
<comment type="similarity">
    <text evidence="1">Belongs to the peptidase S1 family.</text>
</comment>
<protein>
    <recommendedName>
        <fullName evidence="4">Peptidase S1 domain-containing protein</fullName>
    </recommendedName>
</protein>
<dbReference type="InterPro" id="IPR009003">
    <property type="entry name" value="Peptidase_S1_PA"/>
</dbReference>
<feature type="domain" description="Peptidase S1" evidence="4">
    <location>
        <begin position="53"/>
        <end position="290"/>
    </location>
</feature>
<dbReference type="InterPro" id="IPR001254">
    <property type="entry name" value="Trypsin_dom"/>
</dbReference>
<evidence type="ECO:0000313" key="6">
    <source>
        <dbReference type="Proteomes" id="UP001143981"/>
    </source>
</evidence>
<evidence type="ECO:0000259" key="4">
    <source>
        <dbReference type="PROSITE" id="PS50240"/>
    </source>
</evidence>
<accession>A0A9W7Y856</accession>
<keyword evidence="6" id="KW-1185">Reference proteome</keyword>
<dbReference type="InterPro" id="IPR001314">
    <property type="entry name" value="Peptidase_S1A"/>
</dbReference>
<dbReference type="PROSITE" id="PS50240">
    <property type="entry name" value="TRYPSIN_DOM"/>
    <property type="match status" value="1"/>
</dbReference>
<dbReference type="PANTHER" id="PTHR24276:SF98">
    <property type="entry name" value="FI18310P1-RELATED"/>
    <property type="match status" value="1"/>
</dbReference>
<evidence type="ECO:0000256" key="2">
    <source>
        <dbReference type="ARBA" id="ARBA00023157"/>
    </source>
</evidence>
<reference evidence="5" key="1">
    <citation type="submission" date="2022-07" db="EMBL/GenBank/DDBJ databases">
        <title>Phylogenomic reconstructions and comparative analyses of Kickxellomycotina fungi.</title>
        <authorList>
            <person name="Reynolds N.K."/>
            <person name="Stajich J.E."/>
            <person name="Barry K."/>
            <person name="Grigoriev I.V."/>
            <person name="Crous P."/>
            <person name="Smith M.E."/>
        </authorList>
    </citation>
    <scope>NUCLEOTIDE SEQUENCE</scope>
    <source>
        <strain evidence="5">BCRC 34381</strain>
    </source>
</reference>
<name>A0A9W7Y856_9FUNG</name>
<dbReference type="SUPFAM" id="SSF50494">
    <property type="entry name" value="Trypsin-like serine proteases"/>
    <property type="match status" value="1"/>
</dbReference>
<dbReference type="Proteomes" id="UP001143981">
    <property type="component" value="Unassembled WGS sequence"/>
</dbReference>
<organism evidence="5 6">
    <name type="scientific">Coemansia biformis</name>
    <dbReference type="NCBI Taxonomy" id="1286918"/>
    <lineage>
        <taxon>Eukaryota</taxon>
        <taxon>Fungi</taxon>
        <taxon>Fungi incertae sedis</taxon>
        <taxon>Zoopagomycota</taxon>
        <taxon>Kickxellomycotina</taxon>
        <taxon>Kickxellomycetes</taxon>
        <taxon>Kickxellales</taxon>
        <taxon>Kickxellaceae</taxon>
        <taxon>Coemansia</taxon>
    </lineage>
</organism>
<feature type="chain" id="PRO_5040826191" description="Peptidase S1 domain-containing protein" evidence="3">
    <location>
        <begin position="37"/>
        <end position="383"/>
    </location>
</feature>
<dbReference type="Pfam" id="PF00089">
    <property type="entry name" value="Trypsin"/>
    <property type="match status" value="1"/>
</dbReference>
<feature type="signal peptide" evidence="3">
    <location>
        <begin position="1"/>
        <end position="36"/>
    </location>
</feature>
<dbReference type="OrthoDB" id="6380398at2759"/>
<evidence type="ECO:0000313" key="5">
    <source>
        <dbReference type="EMBL" id="KAJ1727261.1"/>
    </source>
</evidence>
<keyword evidence="3" id="KW-0732">Signal</keyword>
<evidence type="ECO:0000256" key="1">
    <source>
        <dbReference type="ARBA" id="ARBA00007664"/>
    </source>
</evidence>
<dbReference type="PANTHER" id="PTHR24276">
    <property type="entry name" value="POLYSERASE-RELATED"/>
    <property type="match status" value="1"/>
</dbReference>
<dbReference type="GO" id="GO:0004252">
    <property type="term" value="F:serine-type endopeptidase activity"/>
    <property type="evidence" value="ECO:0007669"/>
    <property type="project" value="InterPro"/>
</dbReference>
<sequence length="383" mass="38579">MRPPGPAPADARTQPAGRRAARWLAFGIWALGPALGATAPGPPPGSTAPDLRIAGGTPAASSDFGFVASITSVDPTATGKSCSGALVHERLVMTTANCLTTGNLAWFDPRYVSVSFGAESYNVSQALMSNEYQRATFHHNIGIILLASPVPKSVAAPVGISSDSLAPTTPVYAISRSATGNQNGARPGRVQVAQLAVLDGNSCGAYAHFDPATQLCAAAAKCASLCAGDEGAPLVVPHTAGGYALAGVASYSAAVNSKTKSAAVAAACGGQIVYFERGQAWAGWLDKTVLATFNDIGFSLHIVTPDAGIHGDRSSTAANAVPGPDDGFIEGPLSQRMSSSAPPTGGVPGRRVAAALAVAAATLLALGSQVRLHSGEVDTVPVE</sequence>
<dbReference type="GO" id="GO:0006508">
    <property type="term" value="P:proteolysis"/>
    <property type="evidence" value="ECO:0007669"/>
    <property type="project" value="InterPro"/>
</dbReference>
<dbReference type="EMBL" id="JANBOI010001162">
    <property type="protein sequence ID" value="KAJ1727261.1"/>
    <property type="molecule type" value="Genomic_DNA"/>
</dbReference>
<dbReference type="AlphaFoldDB" id="A0A9W7Y856"/>
<dbReference type="InterPro" id="IPR050430">
    <property type="entry name" value="Peptidase_S1"/>
</dbReference>
<dbReference type="PRINTS" id="PR00722">
    <property type="entry name" value="CHYMOTRYPSIN"/>
</dbReference>
<dbReference type="SMART" id="SM00020">
    <property type="entry name" value="Tryp_SPc"/>
    <property type="match status" value="1"/>
</dbReference>